<dbReference type="Proteomes" id="UP000291084">
    <property type="component" value="Chromosome 5"/>
</dbReference>
<evidence type="ECO:0000313" key="1">
    <source>
        <dbReference type="EMBL" id="BAT87293.1"/>
    </source>
</evidence>
<keyword evidence="2" id="KW-1185">Reference proteome</keyword>
<accession>A0A0S3S3B5</accession>
<dbReference type="EMBL" id="AP015038">
    <property type="protein sequence ID" value="BAT87293.1"/>
    <property type="molecule type" value="Genomic_DNA"/>
</dbReference>
<feature type="non-terminal residue" evidence="1">
    <location>
        <position position="1"/>
    </location>
</feature>
<dbReference type="AlphaFoldDB" id="A0A0S3S3B5"/>
<sequence length="81" mass="9208">LFSSSSTSHGQHEVHLQLLHSLSSNYDSISFSPHFYCRLSSTQIVIFIIYFPLSFLPPFPKPIPPKIGVEGIPYFFPLLQL</sequence>
<proteinExistence type="predicted"/>
<name>A0A0S3S3B5_PHAAN</name>
<organism evidence="1 2">
    <name type="scientific">Vigna angularis var. angularis</name>
    <dbReference type="NCBI Taxonomy" id="157739"/>
    <lineage>
        <taxon>Eukaryota</taxon>
        <taxon>Viridiplantae</taxon>
        <taxon>Streptophyta</taxon>
        <taxon>Embryophyta</taxon>
        <taxon>Tracheophyta</taxon>
        <taxon>Spermatophyta</taxon>
        <taxon>Magnoliopsida</taxon>
        <taxon>eudicotyledons</taxon>
        <taxon>Gunneridae</taxon>
        <taxon>Pentapetalae</taxon>
        <taxon>rosids</taxon>
        <taxon>fabids</taxon>
        <taxon>Fabales</taxon>
        <taxon>Fabaceae</taxon>
        <taxon>Papilionoideae</taxon>
        <taxon>50 kb inversion clade</taxon>
        <taxon>NPAAA clade</taxon>
        <taxon>indigoferoid/millettioid clade</taxon>
        <taxon>Phaseoleae</taxon>
        <taxon>Vigna</taxon>
    </lineage>
</organism>
<evidence type="ECO:0000313" key="2">
    <source>
        <dbReference type="Proteomes" id="UP000291084"/>
    </source>
</evidence>
<reference evidence="1 2" key="1">
    <citation type="journal article" date="2015" name="Sci. Rep.">
        <title>The power of single molecule real-time sequencing technology in the de novo assembly of a eukaryotic genome.</title>
        <authorList>
            <person name="Sakai H."/>
            <person name="Naito K."/>
            <person name="Ogiso-Tanaka E."/>
            <person name="Takahashi Y."/>
            <person name="Iseki K."/>
            <person name="Muto C."/>
            <person name="Satou K."/>
            <person name="Teruya K."/>
            <person name="Shiroma A."/>
            <person name="Shimoji M."/>
            <person name="Hirano T."/>
            <person name="Itoh T."/>
            <person name="Kaga A."/>
            <person name="Tomooka N."/>
        </authorList>
    </citation>
    <scope>NUCLEOTIDE SEQUENCE [LARGE SCALE GENOMIC DNA]</scope>
    <source>
        <strain evidence="2">cv. Shumari</strain>
    </source>
</reference>
<gene>
    <name evidence="1" type="primary">Vigan.05G064800</name>
    <name evidence="1" type="ORF">VIGAN_05064800</name>
</gene>
<protein>
    <submittedName>
        <fullName evidence="1">Uncharacterized protein</fullName>
    </submittedName>
</protein>